<dbReference type="Proteomes" id="UP000248333">
    <property type="component" value="Unassembled WGS sequence"/>
</dbReference>
<dbReference type="RefSeq" id="WP_110567482.1">
    <property type="nucleotide sequence ID" value="NZ_PYBV01000047.1"/>
</dbReference>
<dbReference type="InterPro" id="IPR050764">
    <property type="entry name" value="CbbQ/NirQ/NorQ/GpvN"/>
</dbReference>
<gene>
    <name evidence="3" type="ORF">C7C45_29290</name>
</gene>
<evidence type="ECO:0000256" key="1">
    <source>
        <dbReference type="SAM" id="MobiDB-lite"/>
    </source>
</evidence>
<dbReference type="SMART" id="SM00382">
    <property type="entry name" value="AAA"/>
    <property type="match status" value="1"/>
</dbReference>
<protein>
    <recommendedName>
        <fullName evidence="2">AAA+ ATPase domain-containing protein</fullName>
    </recommendedName>
</protein>
<dbReference type="InterPro" id="IPR027417">
    <property type="entry name" value="P-loop_NTPase"/>
</dbReference>
<dbReference type="OrthoDB" id="9768555at2"/>
<dbReference type="Gene3D" id="3.40.50.300">
    <property type="entry name" value="P-loop containing nucleotide triphosphate hydrolases"/>
    <property type="match status" value="1"/>
</dbReference>
<evidence type="ECO:0000259" key="2">
    <source>
        <dbReference type="SMART" id="SM00382"/>
    </source>
</evidence>
<feature type="region of interest" description="Disordered" evidence="1">
    <location>
        <begin position="1"/>
        <end position="20"/>
    </location>
</feature>
<dbReference type="GO" id="GO:0016887">
    <property type="term" value="F:ATP hydrolysis activity"/>
    <property type="evidence" value="ECO:0007669"/>
    <property type="project" value="InterPro"/>
</dbReference>
<reference evidence="3 4" key="1">
    <citation type="submission" date="2018-03" db="EMBL/GenBank/DDBJ databases">
        <title>Bioinformatic expansion and discovery of thiopeptide antibiotics.</title>
        <authorList>
            <person name="Schwalen C.J."/>
            <person name="Hudson G.A."/>
            <person name="Mitchell D.A."/>
        </authorList>
    </citation>
    <scope>NUCLEOTIDE SEQUENCE [LARGE SCALE GENOMIC DNA]</scope>
    <source>
        <strain evidence="3 4">NRRL 8041</strain>
    </source>
</reference>
<sequence>MSGPDGGRPAQTGQAQRPPAEVRFADELARLRADDTGDRPPGWALSLRAARRFVLGDESLGIRRKFVGDPSLVDRALVTLATSRGLMLVGEPGTAKSLLSELLAAAVSGDSTLTIQGGAATTEDQIKYSWNYALLVAEGPSTRSLVPAPLLRGMSEGRVVRFEEITRCPLEVQDCLLSPLSDRVIAIPELTGGESMRFARDGFNVIATANTRDRGVNEMSSALKRRFNFETVFPIEDFDTELSLVTAEATALLQRSGVGVEPRRDVLEVLVTTFRELRTGQTARGDTMERLSSVMSTAEAVSVAHAIGLRGWFLRGEPGTAADLVSCLAGTAAKDSPEDLAKLRRYLEQQARTRQGEQWQALHHSRHLLPG</sequence>
<evidence type="ECO:0000313" key="4">
    <source>
        <dbReference type="Proteomes" id="UP000248333"/>
    </source>
</evidence>
<dbReference type="PANTHER" id="PTHR42759:SF1">
    <property type="entry name" value="MAGNESIUM-CHELATASE SUBUNIT CHLD"/>
    <property type="match status" value="1"/>
</dbReference>
<proteinExistence type="predicted"/>
<dbReference type="SUPFAM" id="SSF52540">
    <property type="entry name" value="P-loop containing nucleoside triphosphate hydrolases"/>
    <property type="match status" value="1"/>
</dbReference>
<evidence type="ECO:0000313" key="3">
    <source>
        <dbReference type="EMBL" id="PYC64875.1"/>
    </source>
</evidence>
<dbReference type="PANTHER" id="PTHR42759">
    <property type="entry name" value="MOXR FAMILY PROTEIN"/>
    <property type="match status" value="1"/>
</dbReference>
<name>A0A318ND13_9ACTN</name>
<dbReference type="Pfam" id="PF07728">
    <property type="entry name" value="AAA_5"/>
    <property type="match status" value="1"/>
</dbReference>
<keyword evidence="4" id="KW-1185">Reference proteome</keyword>
<accession>A0A318ND13</accession>
<dbReference type="GO" id="GO:0005524">
    <property type="term" value="F:ATP binding"/>
    <property type="evidence" value="ECO:0007669"/>
    <property type="project" value="InterPro"/>
</dbReference>
<comment type="caution">
    <text evidence="3">The sequence shown here is derived from an EMBL/GenBank/DDBJ whole genome shotgun (WGS) entry which is preliminary data.</text>
</comment>
<feature type="domain" description="AAA+ ATPase" evidence="2">
    <location>
        <begin position="82"/>
        <end position="237"/>
    </location>
</feature>
<dbReference type="AlphaFoldDB" id="A0A318ND13"/>
<dbReference type="InterPro" id="IPR011704">
    <property type="entry name" value="ATPase_dyneun-rel_AAA"/>
</dbReference>
<dbReference type="InterPro" id="IPR003593">
    <property type="entry name" value="AAA+_ATPase"/>
</dbReference>
<dbReference type="EMBL" id="PYBV01000047">
    <property type="protein sequence ID" value="PYC64875.1"/>
    <property type="molecule type" value="Genomic_DNA"/>
</dbReference>
<organism evidence="3 4">
    <name type="scientific">Micromonospora arborensis</name>
    <dbReference type="NCBI Taxonomy" id="2116518"/>
    <lineage>
        <taxon>Bacteria</taxon>
        <taxon>Bacillati</taxon>
        <taxon>Actinomycetota</taxon>
        <taxon>Actinomycetes</taxon>
        <taxon>Micromonosporales</taxon>
        <taxon>Micromonosporaceae</taxon>
        <taxon>Micromonospora</taxon>
    </lineage>
</organism>